<dbReference type="STRING" id="710696.Intca_1209"/>
<dbReference type="GO" id="GO:0031419">
    <property type="term" value="F:cobalamin binding"/>
    <property type="evidence" value="ECO:0007669"/>
    <property type="project" value="UniProtKB-KW"/>
</dbReference>
<keyword evidence="2 4" id="KW-0413">Isomerase</keyword>
<evidence type="ECO:0000313" key="5">
    <source>
        <dbReference type="Proteomes" id="UP000008914"/>
    </source>
</evidence>
<dbReference type="KEGG" id="ica:Intca_1209"/>
<evidence type="ECO:0000313" key="4">
    <source>
        <dbReference type="EMBL" id="ADU47727.1"/>
    </source>
</evidence>
<dbReference type="Proteomes" id="UP000008914">
    <property type="component" value="Chromosome"/>
</dbReference>
<dbReference type="EMBL" id="CP002343">
    <property type="protein sequence ID" value="ADU47727.1"/>
    <property type="molecule type" value="Genomic_DNA"/>
</dbReference>
<dbReference type="PANTHER" id="PTHR48101">
    <property type="entry name" value="METHYLMALONYL-COA MUTASE, MITOCHONDRIAL-RELATED"/>
    <property type="match status" value="1"/>
</dbReference>
<dbReference type="InterPro" id="IPR006099">
    <property type="entry name" value="MeMalonylCoA_mutase_a/b_cat"/>
</dbReference>
<dbReference type="eggNOG" id="COG1884">
    <property type="taxonomic scope" value="Bacteria"/>
</dbReference>
<dbReference type="SUPFAM" id="SSF51703">
    <property type="entry name" value="Cobalamin (vitamin B12)-dependent enzymes"/>
    <property type="match status" value="1"/>
</dbReference>
<proteinExistence type="predicted"/>
<name>E6SEX0_INTC7</name>
<protein>
    <submittedName>
        <fullName evidence="4">Methylmalonyl-CoA mutase</fullName>
        <ecNumber evidence="4">5.4.99.2</ecNumber>
    </submittedName>
</protein>
<dbReference type="RefSeq" id="WP_013492043.1">
    <property type="nucleotide sequence ID" value="NC_014830.1"/>
</dbReference>
<organism evidence="4 5">
    <name type="scientific">Intrasporangium calvum (strain ATCC 23552 / DSM 43043 / JCM 3097 / NBRC 12989 / NCIMB 10167 / NRRL B-3866 / 7 KIP)</name>
    <dbReference type="NCBI Taxonomy" id="710696"/>
    <lineage>
        <taxon>Bacteria</taxon>
        <taxon>Bacillati</taxon>
        <taxon>Actinomycetota</taxon>
        <taxon>Actinomycetes</taxon>
        <taxon>Micrococcales</taxon>
        <taxon>Intrasporangiaceae</taxon>
        <taxon>Intrasporangium</taxon>
    </lineage>
</organism>
<sequence>MADSTGARSESDLPIKPVYDASALSRWDPQTRLGAPGSYPFTRGVYPTMYTGKPWTMRQYAGFGTAKESNERYHQLVRAGTGGLSVAFDLPTQMGYDSDEPIAHGEVGKVGVAIDSLDDMRTLFNGLPLDKISTSMTINAPGSTLLLLYQLVAEEQGVAGNQLTGTIQNDVLKEYIARGTYIYPPRESLRLIADIFAYCQQELPRWNTISISGYHMAEAGATPVQEIAFTLANAMEYVRAAQAAGLDVDDFAPRLSFFFVARTTLLEEVAKFRAARRIWAKIMKEQFGATNPKSQMLRFHTQTAGVQLTAQQPEVNLVRVALQGLGAVLGGTQSLHTNSFDEAIALPTEKAARLALRTQQVIAFETDVTKTVDPFAGSYVVESMTDEIEEAALALIQQVEDRGGAVAAIEQGFQKSEIEHSAYRVQLEIDSGERIVVGVNKYTVDVEEKYDPLRVDPQIEAEQRERLAALRAERDNEAVEAALAELQDAARGTDNVLYPMKRALAARATGGEVAHALREVWGTYQPRESF</sequence>
<evidence type="ECO:0000259" key="3">
    <source>
        <dbReference type="Pfam" id="PF01642"/>
    </source>
</evidence>
<dbReference type="NCBIfam" id="TIGR00641">
    <property type="entry name" value="acid_CoA_mut_N"/>
    <property type="match status" value="1"/>
</dbReference>
<evidence type="ECO:0000256" key="1">
    <source>
        <dbReference type="ARBA" id="ARBA00011870"/>
    </source>
</evidence>
<dbReference type="HOGENOM" id="CLU_009523_5_1_11"/>
<reference evidence="4 5" key="1">
    <citation type="journal article" date="2010" name="Stand. Genomic Sci.">
        <title>Complete genome sequence of Intrasporangium calvum type strain (7 KIP).</title>
        <authorList>
            <person name="Del Rio T.G."/>
            <person name="Chertkov O."/>
            <person name="Yasawong M."/>
            <person name="Lucas S."/>
            <person name="Deshpande S."/>
            <person name="Cheng J.F."/>
            <person name="Detter C."/>
            <person name="Tapia R."/>
            <person name="Han C."/>
            <person name="Goodwin L."/>
            <person name="Pitluck S."/>
            <person name="Liolios K."/>
            <person name="Ivanova N."/>
            <person name="Mavromatis K."/>
            <person name="Pati A."/>
            <person name="Chen A."/>
            <person name="Palaniappan K."/>
            <person name="Land M."/>
            <person name="Hauser L."/>
            <person name="Chang Y.J."/>
            <person name="Jeffries C.D."/>
            <person name="Rohde M."/>
            <person name="Pukall R."/>
            <person name="Sikorski J."/>
            <person name="Goker M."/>
            <person name="Woyke T."/>
            <person name="Bristow J."/>
            <person name="Eisen J.A."/>
            <person name="Markowitz V."/>
            <person name="Hugenholtz P."/>
            <person name="Kyrpides N.C."/>
            <person name="Klenk H.P."/>
            <person name="Lapidus A."/>
        </authorList>
    </citation>
    <scope>NUCLEOTIDE SEQUENCE [LARGE SCALE GENOMIC DNA]</scope>
    <source>
        <strain evidence="5">ATCC 23552 / DSM 43043 / JCM 3097 / NBRC 12989 / 7 KIP</strain>
    </source>
</reference>
<feature type="domain" description="Methylmalonyl-CoA mutase alpha/beta chain catalytic" evidence="3">
    <location>
        <begin position="9"/>
        <end position="522"/>
    </location>
</feature>
<dbReference type="AlphaFoldDB" id="E6SEX0"/>
<dbReference type="OrthoDB" id="9762378at2"/>
<keyword evidence="5" id="KW-1185">Reference proteome</keyword>
<comment type="subunit">
    <text evidence="1">Heterodimer of an alpha and a beta chain.</text>
</comment>
<dbReference type="Pfam" id="PF01642">
    <property type="entry name" value="MM_CoA_mutase"/>
    <property type="match status" value="1"/>
</dbReference>
<dbReference type="EC" id="5.4.99.2" evidence="4"/>
<evidence type="ECO:0000256" key="2">
    <source>
        <dbReference type="ARBA" id="ARBA00023235"/>
    </source>
</evidence>
<dbReference type="InterPro" id="IPR006098">
    <property type="entry name" value="MMCoA_mutase_a_cat"/>
</dbReference>
<dbReference type="PANTHER" id="PTHR48101:SF1">
    <property type="entry name" value="METHYLMALONYL-COA MUTASE, LARGE SUBUNIT"/>
    <property type="match status" value="1"/>
</dbReference>
<dbReference type="InterPro" id="IPR016176">
    <property type="entry name" value="Cbl-dep_enz_cat"/>
</dbReference>
<accession>E6SEX0</accession>
<dbReference type="Gene3D" id="3.20.20.240">
    <property type="entry name" value="Methylmalonyl-CoA mutase"/>
    <property type="match status" value="1"/>
</dbReference>
<gene>
    <name evidence="4" type="ordered locus">Intca_1209</name>
</gene>
<dbReference type="GO" id="GO:0004494">
    <property type="term" value="F:methylmalonyl-CoA mutase activity"/>
    <property type="evidence" value="ECO:0007669"/>
    <property type="project" value="UniProtKB-EC"/>
</dbReference>